<dbReference type="EMBL" id="BAAARV010000147">
    <property type="protein sequence ID" value="GAA2396886.1"/>
    <property type="molecule type" value="Genomic_DNA"/>
</dbReference>
<dbReference type="RefSeq" id="WP_344621100.1">
    <property type="nucleotide sequence ID" value="NZ_BAAARV010000147.1"/>
</dbReference>
<sequence>MLQVAAFTWWWRRLTDMFDTDDLTGLRNRHGLHDALRDLRSAPGGLAVTLSPIDIPA</sequence>
<dbReference type="Proteomes" id="UP001501444">
    <property type="component" value="Unassembled WGS sequence"/>
</dbReference>
<accession>A0ABP5VCT8</accession>
<gene>
    <name evidence="1" type="ORF">GCM10010170_113110</name>
</gene>
<reference evidence="2" key="1">
    <citation type="journal article" date="2019" name="Int. J. Syst. Evol. Microbiol.">
        <title>The Global Catalogue of Microorganisms (GCM) 10K type strain sequencing project: providing services to taxonomists for standard genome sequencing and annotation.</title>
        <authorList>
            <consortium name="The Broad Institute Genomics Platform"/>
            <consortium name="The Broad Institute Genome Sequencing Center for Infectious Disease"/>
            <person name="Wu L."/>
            <person name="Ma J."/>
        </authorList>
    </citation>
    <scope>NUCLEOTIDE SEQUENCE [LARGE SCALE GENOMIC DNA]</scope>
    <source>
        <strain evidence="2">JCM 3272</strain>
    </source>
</reference>
<organism evidence="1 2">
    <name type="scientific">Dactylosporangium salmoneum</name>
    <dbReference type="NCBI Taxonomy" id="53361"/>
    <lineage>
        <taxon>Bacteria</taxon>
        <taxon>Bacillati</taxon>
        <taxon>Actinomycetota</taxon>
        <taxon>Actinomycetes</taxon>
        <taxon>Micromonosporales</taxon>
        <taxon>Micromonosporaceae</taxon>
        <taxon>Dactylosporangium</taxon>
    </lineage>
</organism>
<protein>
    <submittedName>
        <fullName evidence="1">Uncharacterized protein</fullName>
    </submittedName>
</protein>
<name>A0ABP5VCT8_9ACTN</name>
<proteinExistence type="predicted"/>
<keyword evidence="2" id="KW-1185">Reference proteome</keyword>
<evidence type="ECO:0000313" key="2">
    <source>
        <dbReference type="Proteomes" id="UP001501444"/>
    </source>
</evidence>
<evidence type="ECO:0000313" key="1">
    <source>
        <dbReference type="EMBL" id="GAA2396886.1"/>
    </source>
</evidence>
<comment type="caution">
    <text evidence="1">The sequence shown here is derived from an EMBL/GenBank/DDBJ whole genome shotgun (WGS) entry which is preliminary data.</text>
</comment>